<dbReference type="EMBL" id="AZAC01000032">
    <property type="protein sequence ID" value="KIX12429.1"/>
    <property type="molecule type" value="Genomic_DNA"/>
</dbReference>
<dbReference type="Proteomes" id="UP000032233">
    <property type="component" value="Unassembled WGS sequence"/>
</dbReference>
<comment type="caution">
    <text evidence="5">The sequence shown here is derived from an EMBL/GenBank/DDBJ whole genome shotgun (WGS) entry which is preliminary data.</text>
</comment>
<dbReference type="GO" id="GO:0005524">
    <property type="term" value="F:ATP binding"/>
    <property type="evidence" value="ECO:0007669"/>
    <property type="project" value="UniProtKB-KW"/>
</dbReference>
<dbReference type="AlphaFoldDB" id="A0A0D2J2K3"/>
<organism evidence="5 6">
    <name type="scientific">Dethiosulfatarculus sandiegensis</name>
    <dbReference type="NCBI Taxonomy" id="1429043"/>
    <lineage>
        <taxon>Bacteria</taxon>
        <taxon>Pseudomonadati</taxon>
        <taxon>Thermodesulfobacteriota</taxon>
        <taxon>Desulfarculia</taxon>
        <taxon>Desulfarculales</taxon>
        <taxon>Desulfarculaceae</taxon>
        <taxon>Dethiosulfatarculus</taxon>
    </lineage>
</organism>
<dbReference type="InterPro" id="IPR032823">
    <property type="entry name" value="BCA_ABC_TP_C"/>
</dbReference>
<feature type="domain" description="ABC transporter" evidence="4">
    <location>
        <begin position="16"/>
        <end position="264"/>
    </location>
</feature>
<dbReference type="InterPro" id="IPR003439">
    <property type="entry name" value="ABC_transporter-like_ATP-bd"/>
</dbReference>
<proteinExistence type="predicted"/>
<dbReference type="Gene3D" id="3.40.50.300">
    <property type="entry name" value="P-loop containing nucleotide triphosphate hydrolases"/>
    <property type="match status" value="1"/>
</dbReference>
<gene>
    <name evidence="5" type="ORF">X474_19035</name>
</gene>
<dbReference type="PATRIC" id="fig|1429043.3.peg.4034"/>
<dbReference type="OrthoDB" id="5405085at2"/>
<dbReference type="CDD" id="cd03219">
    <property type="entry name" value="ABC_Mj1267_LivG_branched"/>
    <property type="match status" value="1"/>
</dbReference>
<dbReference type="GO" id="GO:0015188">
    <property type="term" value="F:L-isoleucine transmembrane transporter activity"/>
    <property type="evidence" value="ECO:0007669"/>
    <property type="project" value="TreeGrafter"/>
</dbReference>
<dbReference type="InterPro" id="IPR051120">
    <property type="entry name" value="ABC_AA/LPS_Transport"/>
</dbReference>
<dbReference type="RefSeq" id="WP_044350629.1">
    <property type="nucleotide sequence ID" value="NZ_AZAC01000032.1"/>
</dbReference>
<accession>A0A0D2J2K3</accession>
<dbReference type="GO" id="GO:1903805">
    <property type="term" value="P:L-valine import across plasma membrane"/>
    <property type="evidence" value="ECO:0007669"/>
    <property type="project" value="TreeGrafter"/>
</dbReference>
<protein>
    <submittedName>
        <fullName evidence="5">Branched-chain amino acid ABC transporter ATP-binding protein</fullName>
    </submittedName>
</protein>
<dbReference type="Pfam" id="PF12399">
    <property type="entry name" value="BCA_ABC_TP_C"/>
    <property type="match status" value="1"/>
</dbReference>
<dbReference type="GO" id="GO:0042941">
    <property type="term" value="P:D-alanine transmembrane transport"/>
    <property type="evidence" value="ECO:0007669"/>
    <property type="project" value="TreeGrafter"/>
</dbReference>
<evidence type="ECO:0000313" key="5">
    <source>
        <dbReference type="EMBL" id="KIX12429.1"/>
    </source>
</evidence>
<keyword evidence="6" id="KW-1185">Reference proteome</keyword>
<dbReference type="Pfam" id="PF00005">
    <property type="entry name" value="ABC_tran"/>
    <property type="match status" value="1"/>
</dbReference>
<reference evidence="5 6" key="1">
    <citation type="submission" date="2013-11" db="EMBL/GenBank/DDBJ databases">
        <title>Metagenomic analysis of a methanogenic consortium involved in long chain n-alkane degradation.</title>
        <authorList>
            <person name="Davidova I.A."/>
            <person name="Callaghan A.V."/>
            <person name="Wawrik B."/>
            <person name="Pruitt S."/>
            <person name="Marks C."/>
            <person name="Duncan K.E."/>
            <person name="Suflita J.M."/>
        </authorList>
    </citation>
    <scope>NUCLEOTIDE SEQUENCE [LARGE SCALE GENOMIC DNA]</scope>
    <source>
        <strain evidence="5 6">SPR</strain>
    </source>
</reference>
<keyword evidence="1" id="KW-0813">Transport</keyword>
<name>A0A0D2J2K3_9BACT</name>
<dbReference type="FunFam" id="3.40.50.300:FF:000421">
    <property type="entry name" value="Branched-chain amino acid ABC transporter ATP-binding protein"/>
    <property type="match status" value="1"/>
</dbReference>
<dbReference type="PANTHER" id="PTHR45772">
    <property type="entry name" value="CONSERVED COMPONENT OF ABC TRANSPORTER FOR NATURAL AMINO ACIDS-RELATED"/>
    <property type="match status" value="1"/>
</dbReference>
<dbReference type="GO" id="GO:0015192">
    <property type="term" value="F:L-phenylalanine transmembrane transporter activity"/>
    <property type="evidence" value="ECO:0007669"/>
    <property type="project" value="TreeGrafter"/>
</dbReference>
<evidence type="ECO:0000259" key="4">
    <source>
        <dbReference type="PROSITE" id="PS50893"/>
    </source>
</evidence>
<keyword evidence="3 5" id="KW-0067">ATP-binding</keyword>
<dbReference type="PROSITE" id="PS50893">
    <property type="entry name" value="ABC_TRANSPORTER_2"/>
    <property type="match status" value="1"/>
</dbReference>
<evidence type="ECO:0000256" key="2">
    <source>
        <dbReference type="ARBA" id="ARBA00022741"/>
    </source>
</evidence>
<dbReference type="GO" id="GO:0016887">
    <property type="term" value="F:ATP hydrolysis activity"/>
    <property type="evidence" value="ECO:0007669"/>
    <property type="project" value="InterPro"/>
</dbReference>
<dbReference type="STRING" id="1429043.X474_19035"/>
<keyword evidence="2" id="KW-0547">Nucleotide-binding</keyword>
<dbReference type="GO" id="GO:0005886">
    <property type="term" value="C:plasma membrane"/>
    <property type="evidence" value="ECO:0007669"/>
    <property type="project" value="TreeGrafter"/>
</dbReference>
<dbReference type="PANTHER" id="PTHR45772:SF7">
    <property type="entry name" value="AMINO ACID ABC TRANSPORTER ATP-BINDING PROTEIN"/>
    <property type="match status" value="1"/>
</dbReference>
<dbReference type="InterPro" id="IPR027417">
    <property type="entry name" value="P-loop_NTPase"/>
</dbReference>
<dbReference type="FunCoup" id="A0A0D2J2K3">
    <property type="interactions" value="299"/>
</dbReference>
<dbReference type="SMART" id="SM00382">
    <property type="entry name" value="AAA"/>
    <property type="match status" value="1"/>
</dbReference>
<dbReference type="GO" id="GO:0005304">
    <property type="term" value="F:L-valine transmembrane transporter activity"/>
    <property type="evidence" value="ECO:0007669"/>
    <property type="project" value="TreeGrafter"/>
</dbReference>
<evidence type="ECO:0000256" key="3">
    <source>
        <dbReference type="ARBA" id="ARBA00022840"/>
    </source>
</evidence>
<evidence type="ECO:0000256" key="1">
    <source>
        <dbReference type="ARBA" id="ARBA00022448"/>
    </source>
</evidence>
<dbReference type="InParanoid" id="A0A0D2J2K3"/>
<dbReference type="GO" id="GO:0015808">
    <property type="term" value="P:L-alanine transport"/>
    <property type="evidence" value="ECO:0007669"/>
    <property type="project" value="TreeGrafter"/>
</dbReference>
<evidence type="ECO:0000313" key="6">
    <source>
        <dbReference type="Proteomes" id="UP000032233"/>
    </source>
</evidence>
<dbReference type="SUPFAM" id="SSF52540">
    <property type="entry name" value="P-loop containing nucleoside triphosphate hydrolases"/>
    <property type="match status" value="1"/>
</dbReference>
<sequence>MSGPEQNKNLATGPLLKVEGLEKRFGGLLALSDYSVEIAPGELMGLIGPNGAGKTTVFNLLSGVLCPSGGSICFCGKDITGQRPDQNAFSGISRTFQNIRLFNDLSVLDNIKTAFHMHSGKGLFKTLFNLAGYKASEKEMTEKALEYLEILNLLEHRHTPAGNLPYGLMRKVEIARALAARPKLLLLDEPAAGMNPHETEELTGIINLIHGKFGLTIFLVEHDMKVIMGICERIQVINQGSVLTQGSPQEVRNNPEVIKAYLGSSTD</sequence>
<dbReference type="GO" id="GO:1903806">
    <property type="term" value="P:L-isoleucine import across plasma membrane"/>
    <property type="evidence" value="ECO:0007669"/>
    <property type="project" value="TreeGrafter"/>
</dbReference>
<dbReference type="InterPro" id="IPR003593">
    <property type="entry name" value="AAA+_ATPase"/>
</dbReference>